<gene>
    <name evidence="3" type="ORF">N7458_000606</name>
</gene>
<dbReference type="InterPro" id="IPR002182">
    <property type="entry name" value="NB-ARC"/>
</dbReference>
<comment type="caution">
    <text evidence="3">The sequence shown here is derived from an EMBL/GenBank/DDBJ whole genome shotgun (WGS) entry which is preliminary data.</text>
</comment>
<sequence>MASVSYGDANSGLQVGVNQGSIYVSQGGSRTCEHNPERSEPRPEPLSTVPFPRDPDFVGRNETLGQIHEKASIAGSRLALVGLGGIGKTQLAIEYCHQVRQRTADTWIFWVHASNAARCEQSLRDLADRVKIPGSQDRNANISQVVGHWLQDGKIGKWILVLDNVDDDELLRKPLAKS</sequence>
<dbReference type="AlphaFoldDB" id="A0AAD6G7Z8"/>
<dbReference type="SUPFAM" id="SSF52540">
    <property type="entry name" value="P-loop containing nucleoside triphosphate hydrolases"/>
    <property type="match status" value="1"/>
</dbReference>
<evidence type="ECO:0000313" key="3">
    <source>
        <dbReference type="EMBL" id="KAJ5464920.1"/>
    </source>
</evidence>
<feature type="domain" description="NB-ARC" evidence="2">
    <location>
        <begin position="74"/>
        <end position="172"/>
    </location>
</feature>
<accession>A0AAD6G7Z8</accession>
<dbReference type="EMBL" id="JAPVEA010000001">
    <property type="protein sequence ID" value="KAJ5464920.1"/>
    <property type="molecule type" value="Genomic_DNA"/>
</dbReference>
<dbReference type="InterPro" id="IPR027417">
    <property type="entry name" value="P-loop_NTPase"/>
</dbReference>
<dbReference type="Proteomes" id="UP001213681">
    <property type="component" value="Unassembled WGS sequence"/>
</dbReference>
<dbReference type="GO" id="GO:0043531">
    <property type="term" value="F:ADP binding"/>
    <property type="evidence" value="ECO:0007669"/>
    <property type="project" value="InterPro"/>
</dbReference>
<proteinExistence type="predicted"/>
<feature type="compositionally biased region" description="Basic and acidic residues" evidence="1">
    <location>
        <begin position="31"/>
        <end position="43"/>
    </location>
</feature>
<dbReference type="PANTHER" id="PTHR47691">
    <property type="entry name" value="REGULATOR-RELATED"/>
    <property type="match status" value="1"/>
</dbReference>
<dbReference type="Pfam" id="PF00931">
    <property type="entry name" value="NB-ARC"/>
    <property type="match status" value="1"/>
</dbReference>
<reference evidence="3" key="1">
    <citation type="submission" date="2022-12" db="EMBL/GenBank/DDBJ databases">
        <authorList>
            <person name="Petersen C."/>
        </authorList>
    </citation>
    <scope>NUCLEOTIDE SEQUENCE</scope>
    <source>
        <strain evidence="3">IBT 16125</strain>
    </source>
</reference>
<protein>
    <recommendedName>
        <fullName evidence="2">NB-ARC domain-containing protein</fullName>
    </recommendedName>
</protein>
<organism evidence="3 4">
    <name type="scientific">Penicillium daleae</name>
    <dbReference type="NCBI Taxonomy" id="63821"/>
    <lineage>
        <taxon>Eukaryota</taxon>
        <taxon>Fungi</taxon>
        <taxon>Dikarya</taxon>
        <taxon>Ascomycota</taxon>
        <taxon>Pezizomycotina</taxon>
        <taxon>Eurotiomycetes</taxon>
        <taxon>Eurotiomycetidae</taxon>
        <taxon>Eurotiales</taxon>
        <taxon>Aspergillaceae</taxon>
        <taxon>Penicillium</taxon>
    </lineage>
</organism>
<evidence type="ECO:0000313" key="4">
    <source>
        <dbReference type="Proteomes" id="UP001213681"/>
    </source>
</evidence>
<dbReference type="GeneID" id="81594243"/>
<name>A0AAD6G7Z8_9EURO</name>
<dbReference type="Gene3D" id="3.40.50.300">
    <property type="entry name" value="P-loop containing nucleotide triphosphate hydrolases"/>
    <property type="match status" value="1"/>
</dbReference>
<evidence type="ECO:0000259" key="2">
    <source>
        <dbReference type="Pfam" id="PF00931"/>
    </source>
</evidence>
<keyword evidence="4" id="KW-1185">Reference proteome</keyword>
<feature type="region of interest" description="Disordered" evidence="1">
    <location>
        <begin position="26"/>
        <end position="55"/>
    </location>
</feature>
<evidence type="ECO:0000256" key="1">
    <source>
        <dbReference type="SAM" id="MobiDB-lite"/>
    </source>
</evidence>
<dbReference type="RefSeq" id="XP_056771767.1">
    <property type="nucleotide sequence ID" value="XM_056904000.1"/>
</dbReference>
<reference evidence="3" key="2">
    <citation type="journal article" date="2023" name="IMA Fungus">
        <title>Comparative genomic study of the Penicillium genus elucidates a diverse pangenome and 15 lateral gene transfer events.</title>
        <authorList>
            <person name="Petersen C."/>
            <person name="Sorensen T."/>
            <person name="Nielsen M.R."/>
            <person name="Sondergaard T.E."/>
            <person name="Sorensen J.L."/>
            <person name="Fitzpatrick D.A."/>
            <person name="Frisvad J.C."/>
            <person name="Nielsen K.L."/>
        </authorList>
    </citation>
    <scope>NUCLEOTIDE SEQUENCE</scope>
    <source>
        <strain evidence="3">IBT 16125</strain>
    </source>
</reference>
<dbReference type="PANTHER" id="PTHR47691:SF3">
    <property type="entry name" value="HTH-TYPE TRANSCRIPTIONAL REGULATOR RV0890C-RELATED"/>
    <property type="match status" value="1"/>
</dbReference>